<evidence type="ECO:0000313" key="1">
    <source>
        <dbReference type="EMBL" id="QHT89236.1"/>
    </source>
</evidence>
<proteinExistence type="predicted"/>
<name>A0A6C0IA72_9ZZZZ</name>
<organism evidence="1">
    <name type="scientific">viral metagenome</name>
    <dbReference type="NCBI Taxonomy" id="1070528"/>
    <lineage>
        <taxon>unclassified sequences</taxon>
        <taxon>metagenomes</taxon>
        <taxon>organismal metagenomes</taxon>
    </lineage>
</organism>
<dbReference type="AlphaFoldDB" id="A0A6C0IA72"/>
<dbReference type="EMBL" id="MN740137">
    <property type="protein sequence ID" value="QHT89236.1"/>
    <property type="molecule type" value="Genomic_DNA"/>
</dbReference>
<protein>
    <submittedName>
        <fullName evidence="1">Uncharacterized protein</fullName>
    </submittedName>
</protein>
<sequence length="91" mass="10738">MNAQEIECTVNKLLELKKNGNNLDSFPEFNDFKLKNKTFYDTINNNEFDPDIFKKMMSLKRKMEHGTSSYEADVKFGKFMAEKYIEPVLKN</sequence>
<reference evidence="1" key="1">
    <citation type="journal article" date="2020" name="Nature">
        <title>Giant virus diversity and host interactions through global metagenomics.</title>
        <authorList>
            <person name="Schulz F."/>
            <person name="Roux S."/>
            <person name="Paez-Espino D."/>
            <person name="Jungbluth S."/>
            <person name="Walsh D.A."/>
            <person name="Denef V.J."/>
            <person name="McMahon K.D."/>
            <person name="Konstantinidis K.T."/>
            <person name="Eloe-Fadrosh E.A."/>
            <person name="Kyrpides N.C."/>
            <person name="Woyke T."/>
        </authorList>
    </citation>
    <scope>NUCLEOTIDE SEQUENCE</scope>
    <source>
        <strain evidence="1">GVMAG-M-3300023184-53</strain>
    </source>
</reference>
<accession>A0A6C0IA72</accession>